<feature type="transmembrane region" description="Helical" evidence="2">
    <location>
        <begin position="183"/>
        <end position="201"/>
    </location>
</feature>
<evidence type="ECO:0000313" key="4">
    <source>
        <dbReference type="Proteomes" id="UP001500804"/>
    </source>
</evidence>
<feature type="transmembrane region" description="Helical" evidence="2">
    <location>
        <begin position="100"/>
        <end position="118"/>
    </location>
</feature>
<evidence type="ECO:0000313" key="3">
    <source>
        <dbReference type="EMBL" id="GAA5137062.1"/>
    </source>
</evidence>
<gene>
    <name evidence="3" type="ORF">GCM10023320_69180</name>
</gene>
<feature type="compositionally biased region" description="Pro residues" evidence="1">
    <location>
        <begin position="373"/>
        <end position="399"/>
    </location>
</feature>
<feature type="transmembrane region" description="Helical" evidence="2">
    <location>
        <begin position="124"/>
        <end position="142"/>
    </location>
</feature>
<feature type="transmembrane region" description="Helical" evidence="2">
    <location>
        <begin position="207"/>
        <end position="223"/>
    </location>
</feature>
<reference evidence="4" key="1">
    <citation type="journal article" date="2019" name="Int. J. Syst. Evol. Microbiol.">
        <title>The Global Catalogue of Microorganisms (GCM) 10K type strain sequencing project: providing services to taxonomists for standard genome sequencing and annotation.</title>
        <authorList>
            <consortium name="The Broad Institute Genomics Platform"/>
            <consortium name="The Broad Institute Genome Sequencing Center for Infectious Disease"/>
            <person name="Wu L."/>
            <person name="Ma J."/>
        </authorList>
    </citation>
    <scope>NUCLEOTIDE SEQUENCE [LARGE SCALE GENOMIC DNA]</scope>
    <source>
        <strain evidence="4">JCM 18302</strain>
    </source>
</reference>
<dbReference type="EMBL" id="BAABJO010000036">
    <property type="protein sequence ID" value="GAA5137062.1"/>
    <property type="molecule type" value="Genomic_DNA"/>
</dbReference>
<proteinExistence type="predicted"/>
<keyword evidence="2" id="KW-1133">Transmembrane helix</keyword>
<keyword evidence="2" id="KW-0812">Transmembrane</keyword>
<keyword evidence="4" id="KW-1185">Reference proteome</keyword>
<feature type="region of interest" description="Disordered" evidence="1">
    <location>
        <begin position="352"/>
        <end position="399"/>
    </location>
</feature>
<dbReference type="RefSeq" id="WP_345611047.1">
    <property type="nucleotide sequence ID" value="NZ_BAABJO010000036.1"/>
</dbReference>
<evidence type="ECO:0000256" key="2">
    <source>
        <dbReference type="SAM" id="Phobius"/>
    </source>
</evidence>
<accession>A0ABP9NZR5</accession>
<dbReference type="Proteomes" id="UP001500804">
    <property type="component" value="Unassembled WGS sequence"/>
</dbReference>
<sequence>MNAGTSNDGTTVHLASPAAEEYLDGVRAALADLPAPEVAEILDDVRAHLADLTAELDDGADVAALTARLGPPSAYAAELRSAAGYPAADPEEAGRPRHGLARLALAAPVAGALLFLLGIAAREITVVFVGLVIGAIGLPIVLRDGPRVPSVAALPEVRWLAGARPAGPTTRTVTGFVASLQPAWWVLRAIAAAALVVSVFSGGEAPAVLLLGLLAVPLSVWVGHRTRRDRRLLWVVVPLNALAAFVLLWMLVDGVPGSREPSPADYSVSVPGLWQDGDREIRDIRPVDAAGNPLTGVYLFDQDGMPIDTSGAECSGADAGANAAYPRGTWDYDPRTGRCRYTPPAPLVVAVPAPPAPGSGPAGALPTAGPTAGPTPAPPAGSVPPAPPSVTPPPASPTR</sequence>
<feature type="transmembrane region" description="Helical" evidence="2">
    <location>
        <begin position="232"/>
        <end position="252"/>
    </location>
</feature>
<evidence type="ECO:0008006" key="5">
    <source>
        <dbReference type="Google" id="ProtNLM"/>
    </source>
</evidence>
<name>A0ABP9NZR5_9PSEU</name>
<dbReference type="Pfam" id="PF22564">
    <property type="entry name" value="HAAS"/>
    <property type="match status" value="1"/>
</dbReference>
<organism evidence="3 4">
    <name type="scientific">Pseudonocardia adelaidensis</name>
    <dbReference type="NCBI Taxonomy" id="648754"/>
    <lineage>
        <taxon>Bacteria</taxon>
        <taxon>Bacillati</taxon>
        <taxon>Actinomycetota</taxon>
        <taxon>Actinomycetes</taxon>
        <taxon>Pseudonocardiales</taxon>
        <taxon>Pseudonocardiaceae</taxon>
        <taxon>Pseudonocardia</taxon>
    </lineage>
</organism>
<keyword evidence="2" id="KW-0472">Membrane</keyword>
<feature type="compositionally biased region" description="Low complexity" evidence="1">
    <location>
        <begin position="362"/>
        <end position="372"/>
    </location>
</feature>
<protein>
    <recommendedName>
        <fullName evidence="5">Proline-rich protein</fullName>
    </recommendedName>
</protein>
<comment type="caution">
    <text evidence="3">The sequence shown here is derived from an EMBL/GenBank/DDBJ whole genome shotgun (WGS) entry which is preliminary data.</text>
</comment>
<evidence type="ECO:0000256" key="1">
    <source>
        <dbReference type="SAM" id="MobiDB-lite"/>
    </source>
</evidence>